<dbReference type="InterPro" id="IPR000253">
    <property type="entry name" value="FHA_dom"/>
</dbReference>
<dbReference type="AlphaFoldDB" id="A0A438FLZ4"/>
<sequence length="301" mass="32926">MQVTAHYSLPKPLCCSASLSPSFFINSKTSLLPSHSLSFIYCKSLSTQLYGLRIKARQRRKVSPVSASTENNAERWLLEPIGDGDTRHIGFKVARPGAYEIASSVVTVGRLPDKADLIIPVATVSGLHARIQKKEGGLIVTDLDSTNGTFIDDKKLSPGVAAPVSPGSCITFGNMTLLHPIYALNFLSFEGLACDELNISSKCYLAEYNHVLGTKRPSFGPSQASYITKWLEEVALEYEPFLVTVQSILKRPSLLTEVRFVWLPGDIHLAIFRVSKLENAEVTKESEDSPVKPEADSPTEG</sequence>
<evidence type="ECO:0000259" key="2">
    <source>
        <dbReference type="PROSITE" id="PS50006"/>
    </source>
</evidence>
<dbReference type="Pfam" id="PF00498">
    <property type="entry name" value="FHA"/>
    <property type="match status" value="1"/>
</dbReference>
<name>A0A438FLZ4_VITVI</name>
<evidence type="ECO:0000256" key="1">
    <source>
        <dbReference type="SAM" id="MobiDB-lite"/>
    </source>
</evidence>
<dbReference type="Gene3D" id="2.60.200.20">
    <property type="match status" value="1"/>
</dbReference>
<accession>A0A438FLZ4</accession>
<evidence type="ECO:0000313" key="4">
    <source>
        <dbReference type="Proteomes" id="UP000288805"/>
    </source>
</evidence>
<dbReference type="PROSITE" id="PS50006">
    <property type="entry name" value="FHA_DOMAIN"/>
    <property type="match status" value="1"/>
</dbReference>
<dbReference type="InterPro" id="IPR008984">
    <property type="entry name" value="SMAD_FHA_dom_sf"/>
</dbReference>
<dbReference type="SMART" id="SM00240">
    <property type="entry name" value="FHA"/>
    <property type="match status" value="1"/>
</dbReference>
<dbReference type="FunFam" id="2.60.200.20:FF:000063">
    <property type="entry name" value="Predicted protein"/>
    <property type="match status" value="1"/>
</dbReference>
<dbReference type="Proteomes" id="UP000288805">
    <property type="component" value="Unassembled WGS sequence"/>
</dbReference>
<organism evidence="3 4">
    <name type="scientific">Vitis vinifera</name>
    <name type="common">Grape</name>
    <dbReference type="NCBI Taxonomy" id="29760"/>
    <lineage>
        <taxon>Eukaryota</taxon>
        <taxon>Viridiplantae</taxon>
        <taxon>Streptophyta</taxon>
        <taxon>Embryophyta</taxon>
        <taxon>Tracheophyta</taxon>
        <taxon>Spermatophyta</taxon>
        <taxon>Magnoliopsida</taxon>
        <taxon>eudicotyledons</taxon>
        <taxon>Gunneridae</taxon>
        <taxon>Pentapetalae</taxon>
        <taxon>rosids</taxon>
        <taxon>Vitales</taxon>
        <taxon>Vitaceae</taxon>
        <taxon>Viteae</taxon>
        <taxon>Vitis</taxon>
    </lineage>
</organism>
<comment type="caution">
    <text evidence="3">The sequence shown here is derived from an EMBL/GenBank/DDBJ whole genome shotgun (WGS) entry which is preliminary data.</text>
</comment>
<gene>
    <name evidence="3" type="ORF">CK203_051376</name>
</gene>
<feature type="domain" description="FHA" evidence="2">
    <location>
        <begin position="106"/>
        <end position="156"/>
    </location>
</feature>
<proteinExistence type="predicted"/>
<protein>
    <recommendedName>
        <fullName evidence="2">FHA domain-containing protein</fullName>
    </recommendedName>
</protein>
<dbReference type="PANTHER" id="PTHR23308">
    <property type="entry name" value="NUCLEAR INHIBITOR OF PROTEIN PHOSPHATASE-1"/>
    <property type="match status" value="1"/>
</dbReference>
<feature type="region of interest" description="Disordered" evidence="1">
    <location>
        <begin position="282"/>
        <end position="301"/>
    </location>
</feature>
<dbReference type="SUPFAM" id="SSF49879">
    <property type="entry name" value="SMAD/FHA domain"/>
    <property type="match status" value="1"/>
</dbReference>
<dbReference type="EMBL" id="QGNW01000844">
    <property type="protein sequence ID" value="RVW61012.1"/>
    <property type="molecule type" value="Genomic_DNA"/>
</dbReference>
<reference evidence="3 4" key="1">
    <citation type="journal article" date="2018" name="PLoS Genet.">
        <title>Population sequencing reveals clonal diversity and ancestral inbreeding in the grapevine cultivar Chardonnay.</title>
        <authorList>
            <person name="Roach M.J."/>
            <person name="Johnson D.L."/>
            <person name="Bohlmann J."/>
            <person name="van Vuuren H.J."/>
            <person name="Jones S.J."/>
            <person name="Pretorius I.S."/>
            <person name="Schmidt S.A."/>
            <person name="Borneman A.R."/>
        </authorList>
    </citation>
    <scope>NUCLEOTIDE SEQUENCE [LARGE SCALE GENOMIC DNA]</scope>
    <source>
        <strain evidence="4">cv. Chardonnay</strain>
        <tissue evidence="3">Leaf</tissue>
    </source>
</reference>
<dbReference type="InterPro" id="IPR050923">
    <property type="entry name" value="Cell_Proc_Reg/RNA_Proc"/>
</dbReference>
<evidence type="ECO:0000313" key="3">
    <source>
        <dbReference type="EMBL" id="RVW61012.1"/>
    </source>
</evidence>
<feature type="compositionally biased region" description="Basic and acidic residues" evidence="1">
    <location>
        <begin position="282"/>
        <end position="295"/>
    </location>
</feature>
<dbReference type="CDD" id="cd00060">
    <property type="entry name" value="FHA"/>
    <property type="match status" value="1"/>
</dbReference>